<evidence type="ECO:0000313" key="2">
    <source>
        <dbReference type="Proteomes" id="UP001295684"/>
    </source>
</evidence>
<accession>A0AAD1XAJ7</accession>
<evidence type="ECO:0000313" key="1">
    <source>
        <dbReference type="EMBL" id="CAI2369219.1"/>
    </source>
</evidence>
<organism evidence="1 2">
    <name type="scientific">Euplotes crassus</name>
    <dbReference type="NCBI Taxonomy" id="5936"/>
    <lineage>
        <taxon>Eukaryota</taxon>
        <taxon>Sar</taxon>
        <taxon>Alveolata</taxon>
        <taxon>Ciliophora</taxon>
        <taxon>Intramacronucleata</taxon>
        <taxon>Spirotrichea</taxon>
        <taxon>Hypotrichia</taxon>
        <taxon>Euplotida</taxon>
        <taxon>Euplotidae</taxon>
        <taxon>Moneuplotes</taxon>
    </lineage>
</organism>
<dbReference type="Proteomes" id="UP001295684">
    <property type="component" value="Unassembled WGS sequence"/>
</dbReference>
<dbReference type="AlphaFoldDB" id="A0AAD1XAJ7"/>
<reference evidence="1" key="1">
    <citation type="submission" date="2023-07" db="EMBL/GenBank/DDBJ databases">
        <authorList>
            <consortium name="AG Swart"/>
            <person name="Singh M."/>
            <person name="Singh A."/>
            <person name="Seah K."/>
            <person name="Emmerich C."/>
        </authorList>
    </citation>
    <scope>NUCLEOTIDE SEQUENCE</scope>
    <source>
        <strain evidence="1">DP1</strain>
    </source>
</reference>
<keyword evidence="2" id="KW-1185">Reference proteome</keyword>
<protein>
    <submittedName>
        <fullName evidence="1">Uncharacterized protein</fullName>
    </submittedName>
</protein>
<gene>
    <name evidence="1" type="ORF">ECRASSUSDP1_LOCUS10517</name>
</gene>
<dbReference type="EMBL" id="CAMPGE010010370">
    <property type="protein sequence ID" value="CAI2369219.1"/>
    <property type="molecule type" value="Genomic_DNA"/>
</dbReference>
<sequence length="142" mass="16328">MQKIHNLSRTYSQEVKDIWDDSDMEISEETCECIPHKSLHHTKQFNNTLKNNKGKIKLEDLSDFVGVNEGFKQQPLATYPPVRLVDGEFGMSNDKKEMNKDISNPTKLKRSFKRASSELHKGAKILSDLRGVPSFELLKKIH</sequence>
<proteinExistence type="predicted"/>
<name>A0AAD1XAJ7_EUPCR</name>
<comment type="caution">
    <text evidence="1">The sequence shown here is derived from an EMBL/GenBank/DDBJ whole genome shotgun (WGS) entry which is preliminary data.</text>
</comment>